<feature type="domain" description="Thioredoxin" evidence="1">
    <location>
        <begin position="48"/>
        <end position="173"/>
    </location>
</feature>
<reference evidence="2" key="1">
    <citation type="submission" date="2020-11" db="EMBL/GenBank/DDBJ databases">
        <title>Sequencing the genomes of 1000 actinobacteria strains.</title>
        <authorList>
            <person name="Klenk H.-P."/>
        </authorList>
    </citation>
    <scope>NUCLEOTIDE SEQUENCE</scope>
    <source>
        <strain evidence="2">DSM 45356</strain>
    </source>
</reference>
<dbReference type="AlphaFoldDB" id="A0A8J7GTU6"/>
<comment type="caution">
    <text evidence="2">The sequence shown here is derived from an EMBL/GenBank/DDBJ whole genome shotgun (WGS) entry which is preliminary data.</text>
</comment>
<sequence>MPFLISLVVLLAVLVLLTLTLTVALVRRLRDHDQRLATLEQGAPEPMLPLGERIDAFEATTVDGEELTRETLAAGTMVGFFDPQCETCHSHLPLFAAEAARRGRDLALGVVREDDESHEMVAVLAPAARVVVERRRGPVARAFHVEATPAFCRLGADQTVAAHGYGHEVAAPA</sequence>
<organism evidence="2 3">
    <name type="scientific">Longispora fulva</name>
    <dbReference type="NCBI Taxonomy" id="619741"/>
    <lineage>
        <taxon>Bacteria</taxon>
        <taxon>Bacillati</taxon>
        <taxon>Actinomycetota</taxon>
        <taxon>Actinomycetes</taxon>
        <taxon>Micromonosporales</taxon>
        <taxon>Micromonosporaceae</taxon>
        <taxon>Longispora</taxon>
    </lineage>
</organism>
<dbReference type="PROSITE" id="PS51352">
    <property type="entry name" value="THIOREDOXIN_2"/>
    <property type="match status" value="1"/>
</dbReference>
<name>A0A8J7GTU6_9ACTN</name>
<evidence type="ECO:0000313" key="2">
    <source>
        <dbReference type="EMBL" id="MBG6137146.1"/>
    </source>
</evidence>
<evidence type="ECO:0000313" key="3">
    <source>
        <dbReference type="Proteomes" id="UP000622552"/>
    </source>
</evidence>
<protein>
    <recommendedName>
        <fullName evidence="1">Thioredoxin domain-containing protein</fullName>
    </recommendedName>
</protein>
<dbReference type="InterPro" id="IPR036249">
    <property type="entry name" value="Thioredoxin-like_sf"/>
</dbReference>
<dbReference type="Gene3D" id="3.40.30.10">
    <property type="entry name" value="Glutaredoxin"/>
    <property type="match status" value="1"/>
</dbReference>
<accession>A0A8J7GTU6</accession>
<dbReference type="InterPro" id="IPR013766">
    <property type="entry name" value="Thioredoxin_domain"/>
</dbReference>
<dbReference type="EMBL" id="JADOUF010000001">
    <property type="protein sequence ID" value="MBG6137146.1"/>
    <property type="molecule type" value="Genomic_DNA"/>
</dbReference>
<dbReference type="Proteomes" id="UP000622552">
    <property type="component" value="Unassembled WGS sequence"/>
</dbReference>
<proteinExistence type="predicted"/>
<dbReference type="SUPFAM" id="SSF52833">
    <property type="entry name" value="Thioredoxin-like"/>
    <property type="match status" value="1"/>
</dbReference>
<evidence type="ECO:0000259" key="1">
    <source>
        <dbReference type="PROSITE" id="PS51352"/>
    </source>
</evidence>
<gene>
    <name evidence="2" type="ORF">IW245_003340</name>
</gene>
<dbReference type="RefSeq" id="WP_197004046.1">
    <property type="nucleotide sequence ID" value="NZ_BONS01000022.1"/>
</dbReference>
<keyword evidence="3" id="KW-1185">Reference proteome</keyword>